<dbReference type="GO" id="GO:0005975">
    <property type="term" value="P:carbohydrate metabolic process"/>
    <property type="evidence" value="ECO:0007669"/>
    <property type="project" value="InterPro"/>
</dbReference>
<dbReference type="GO" id="GO:0009225">
    <property type="term" value="P:nucleotide-sugar metabolic process"/>
    <property type="evidence" value="ECO:0007669"/>
    <property type="project" value="TreeGrafter"/>
</dbReference>
<feature type="binding site" evidence="5">
    <location>
        <position position="329"/>
    </location>
    <ligand>
        <name>substrate</name>
    </ligand>
</feature>
<evidence type="ECO:0000313" key="10">
    <source>
        <dbReference type="Proteomes" id="UP000324832"/>
    </source>
</evidence>
<evidence type="ECO:0000256" key="2">
    <source>
        <dbReference type="ARBA" id="ARBA00012255"/>
    </source>
</evidence>
<feature type="region of interest" description="Disordered" evidence="6">
    <location>
        <begin position="534"/>
        <end position="562"/>
    </location>
</feature>
<feature type="active site" evidence="4">
    <location>
        <position position="331"/>
    </location>
</feature>
<feature type="active site" evidence="4">
    <location>
        <position position="312"/>
    </location>
</feature>
<dbReference type="GO" id="GO:0004649">
    <property type="term" value="F:poly(ADP-ribose) glycohydrolase activity"/>
    <property type="evidence" value="ECO:0007669"/>
    <property type="project" value="UniProtKB-EC"/>
</dbReference>
<dbReference type="Pfam" id="PF20811">
    <property type="entry name" value="PARG_cat_N"/>
    <property type="match status" value="1"/>
</dbReference>
<dbReference type="PANTHER" id="PTHR12837:SF15">
    <property type="entry name" value="POLY(ADP-RIBOSE) GLYCOHYDROLASE"/>
    <property type="match status" value="1"/>
</dbReference>
<dbReference type="GO" id="GO:0006282">
    <property type="term" value="P:regulation of DNA repair"/>
    <property type="evidence" value="ECO:0007669"/>
    <property type="project" value="InterPro"/>
</dbReference>
<dbReference type="PANTHER" id="PTHR12837">
    <property type="entry name" value="POLY ADP-RIBOSE GLYCOHYDROLASE"/>
    <property type="match status" value="1"/>
</dbReference>
<dbReference type="Pfam" id="PF05028">
    <property type="entry name" value="PARG_cat_C"/>
    <property type="match status" value="1"/>
</dbReference>
<evidence type="ECO:0000259" key="8">
    <source>
        <dbReference type="Pfam" id="PF20811"/>
    </source>
</evidence>
<protein>
    <recommendedName>
        <fullName evidence="2">poly(ADP-ribose) glycohydrolase</fullName>
        <ecNumber evidence="2">3.2.1.143</ecNumber>
    </recommendedName>
</protein>
<dbReference type="GO" id="GO:0005634">
    <property type="term" value="C:nucleus"/>
    <property type="evidence" value="ECO:0007669"/>
    <property type="project" value="TreeGrafter"/>
</dbReference>
<feature type="active site" evidence="4">
    <location>
        <position position="330"/>
    </location>
</feature>
<evidence type="ECO:0000259" key="7">
    <source>
        <dbReference type="Pfam" id="PF05028"/>
    </source>
</evidence>
<reference evidence="9 10" key="1">
    <citation type="submission" date="2017-07" db="EMBL/GenBank/DDBJ databases">
        <authorList>
            <person name="Talla V."/>
            <person name="Backstrom N."/>
        </authorList>
    </citation>
    <scope>NUCLEOTIDE SEQUENCE [LARGE SCALE GENOMIC DNA]</scope>
</reference>
<proteinExistence type="inferred from homology"/>
<dbReference type="GO" id="GO:0005737">
    <property type="term" value="C:cytoplasm"/>
    <property type="evidence" value="ECO:0007669"/>
    <property type="project" value="TreeGrafter"/>
</dbReference>
<evidence type="ECO:0000256" key="5">
    <source>
        <dbReference type="PIRSR" id="PIRSR607724-2"/>
    </source>
</evidence>
<dbReference type="EC" id="3.2.1.143" evidence="2"/>
<dbReference type="EMBL" id="FZQP02006981">
    <property type="protein sequence ID" value="VVD05534.1"/>
    <property type="molecule type" value="Genomic_DNA"/>
</dbReference>
<organism evidence="9 10">
    <name type="scientific">Leptidea sinapis</name>
    <dbReference type="NCBI Taxonomy" id="189913"/>
    <lineage>
        <taxon>Eukaryota</taxon>
        <taxon>Metazoa</taxon>
        <taxon>Ecdysozoa</taxon>
        <taxon>Arthropoda</taxon>
        <taxon>Hexapoda</taxon>
        <taxon>Insecta</taxon>
        <taxon>Pterygota</taxon>
        <taxon>Neoptera</taxon>
        <taxon>Endopterygota</taxon>
        <taxon>Lepidoptera</taxon>
        <taxon>Glossata</taxon>
        <taxon>Ditrysia</taxon>
        <taxon>Papilionoidea</taxon>
        <taxon>Pieridae</taxon>
        <taxon>Dismorphiinae</taxon>
        <taxon>Leptidea</taxon>
    </lineage>
</organism>
<keyword evidence="10" id="KW-1185">Reference proteome</keyword>
<feature type="compositionally biased region" description="Basic and acidic residues" evidence="6">
    <location>
        <begin position="534"/>
        <end position="544"/>
    </location>
</feature>
<evidence type="ECO:0000313" key="9">
    <source>
        <dbReference type="EMBL" id="VVD05534.1"/>
    </source>
</evidence>
<gene>
    <name evidence="9" type="ORF">LSINAPIS_LOCUS15049</name>
</gene>
<feature type="domain" description="PARG catalytic Macro" evidence="7">
    <location>
        <begin position="281"/>
        <end position="483"/>
    </location>
</feature>
<feature type="domain" description="PARG helical" evidence="8">
    <location>
        <begin position="152"/>
        <end position="272"/>
    </location>
</feature>
<dbReference type="GO" id="GO:1990966">
    <property type="term" value="P:ATP generation from poly-ADP-D-ribose"/>
    <property type="evidence" value="ECO:0007669"/>
    <property type="project" value="TreeGrafter"/>
</dbReference>
<sequence length="670" mass="76264">MQSTRKGLNIVLTAMSHHIWRGVPLQYMYGSDSPWGTPEFPLVRPACNHTVLYHIPNNGDMIERPPKPQIGQDKWDKDHVRLPCSPQSLYPVFDNFGKKRLRERWDIIVEALSKPIRNSQDLVNAILTYNTGFRDSRFWKFSALHKLFDEYLEEEESRYFFDVTLPQIIQLALALPKLIQAPIPLLKQNRSSSVSLSQEQISCLLANAFFCTFPRRNSRNRDAEYATYPFINFTPLFNYKPFDNVLEKIKCICHYFRRVCTKVPTGVVTFTRRSVPRSECPEWARSTRKMAVPVHVDPEAIIEDLDGLIQVDFANRYLGGGVLGGGCVQEEIRFVICPELMVSMMLTQALQPTEAVLIIGSERYSNYSGYGSSFHWSGDHVDATPMDSSFRRRCAVLALDAMPFPNKTAGEWEVQAIERELNKAWVGFSIHTEGEGLQYPGVATGNWGCGAFGGSSTLKSMLQIMASAQAGRPLAYCTFRDVAKRDYINRMYSRMCKHDVTVGQMYKMLVQYSQTAHTDEMKIFLESSLEQHCKPPEVKPKQKPEPMSINPTPESAADQKPKAEVNIEKELLKNSPDMFEGDEIIASSSVKNEDDNFWSRNLKLLSQMDKIDQNSDNLNLTPTSDSQRVKDVPMAEDKHEMEVSPVVKKSLGKKITDYFSKQCDVKMSCE</sequence>
<dbReference type="AlphaFoldDB" id="A0A5E4R7F5"/>
<dbReference type="InterPro" id="IPR048362">
    <property type="entry name" value="PARG_helical"/>
</dbReference>
<evidence type="ECO:0000256" key="1">
    <source>
        <dbReference type="ARBA" id="ARBA00009545"/>
    </source>
</evidence>
<name>A0A5E4R7F5_9NEOP</name>
<dbReference type="Proteomes" id="UP000324832">
    <property type="component" value="Unassembled WGS sequence"/>
</dbReference>
<keyword evidence="3" id="KW-0378">Hydrolase</keyword>
<evidence type="ECO:0000256" key="6">
    <source>
        <dbReference type="SAM" id="MobiDB-lite"/>
    </source>
</evidence>
<evidence type="ECO:0000256" key="3">
    <source>
        <dbReference type="ARBA" id="ARBA00022801"/>
    </source>
</evidence>
<feature type="binding site" evidence="5">
    <location>
        <position position="315"/>
    </location>
    <ligand>
        <name>substrate</name>
    </ligand>
</feature>
<comment type="similarity">
    <text evidence="1">Belongs to the poly(ADP-ribose) glycohydrolase family.</text>
</comment>
<evidence type="ECO:0000256" key="4">
    <source>
        <dbReference type="PIRSR" id="PIRSR607724-1"/>
    </source>
</evidence>
<dbReference type="InterPro" id="IPR046372">
    <property type="entry name" value="PARG_cat_C"/>
</dbReference>
<accession>A0A5E4R7F5</accession>
<dbReference type="InterPro" id="IPR007724">
    <property type="entry name" value="Poly_GlycHdrlase"/>
</dbReference>
<feature type="binding site" evidence="5">
    <location>
        <position position="370"/>
    </location>
    <ligand>
        <name>substrate</name>
    </ligand>
</feature>